<dbReference type="InterPro" id="IPR057596">
    <property type="entry name" value="RDRP_core"/>
</dbReference>
<dbReference type="VEuPathDB" id="VectorBase:LOC119185871"/>
<evidence type="ECO:0000256" key="1">
    <source>
        <dbReference type="RuleBase" id="RU363098"/>
    </source>
</evidence>
<gene>
    <name evidence="3" type="ORF">HPB51_029076</name>
</gene>
<comment type="catalytic activity">
    <reaction evidence="1">
        <text>RNA(n) + a ribonucleoside 5'-triphosphate = RNA(n+1) + diphosphate</text>
        <dbReference type="Rhea" id="RHEA:21248"/>
        <dbReference type="Rhea" id="RHEA-COMP:14527"/>
        <dbReference type="Rhea" id="RHEA-COMP:17342"/>
        <dbReference type="ChEBI" id="CHEBI:33019"/>
        <dbReference type="ChEBI" id="CHEBI:61557"/>
        <dbReference type="ChEBI" id="CHEBI:140395"/>
        <dbReference type="EC" id="2.7.7.48"/>
    </reaction>
</comment>
<name>A0A9J6CVK0_RHIMP</name>
<dbReference type="EC" id="2.7.7.48" evidence="1"/>
<dbReference type="GO" id="GO:0003968">
    <property type="term" value="F:RNA-directed RNA polymerase activity"/>
    <property type="evidence" value="ECO:0007669"/>
    <property type="project" value="UniProtKB-KW"/>
</dbReference>
<keyword evidence="4" id="KW-1185">Reference proteome</keyword>
<dbReference type="PANTHER" id="PTHR23079:SF55">
    <property type="entry name" value="RNA-DIRECTED RNA POLYMERASE"/>
    <property type="match status" value="1"/>
</dbReference>
<evidence type="ECO:0000313" key="3">
    <source>
        <dbReference type="EMBL" id="KAH7934557.1"/>
    </source>
</evidence>
<reference evidence="3" key="2">
    <citation type="submission" date="2021-09" db="EMBL/GenBank/DDBJ databases">
        <authorList>
            <person name="Jia N."/>
            <person name="Wang J."/>
            <person name="Shi W."/>
            <person name="Du L."/>
            <person name="Sun Y."/>
            <person name="Zhan W."/>
            <person name="Jiang J."/>
            <person name="Wang Q."/>
            <person name="Zhang B."/>
            <person name="Ji P."/>
            <person name="Sakyi L.B."/>
            <person name="Cui X."/>
            <person name="Yuan T."/>
            <person name="Jiang B."/>
            <person name="Yang W."/>
            <person name="Lam T.T.-Y."/>
            <person name="Chang Q."/>
            <person name="Ding S."/>
            <person name="Wang X."/>
            <person name="Zhu J."/>
            <person name="Ruan X."/>
            <person name="Zhao L."/>
            <person name="Wei J."/>
            <person name="Que T."/>
            <person name="Du C."/>
            <person name="Cheng J."/>
            <person name="Dai P."/>
            <person name="Han X."/>
            <person name="Huang E."/>
            <person name="Gao Y."/>
            <person name="Liu J."/>
            <person name="Shao H."/>
            <person name="Ye R."/>
            <person name="Li L."/>
            <person name="Wei W."/>
            <person name="Wang X."/>
            <person name="Wang C."/>
            <person name="Huo Q."/>
            <person name="Li W."/>
            <person name="Guo W."/>
            <person name="Chen H."/>
            <person name="Chen S."/>
            <person name="Zhou L."/>
            <person name="Zhou L."/>
            <person name="Ni X."/>
            <person name="Tian J."/>
            <person name="Zhou Y."/>
            <person name="Sheng Y."/>
            <person name="Liu T."/>
            <person name="Pan Y."/>
            <person name="Xia L."/>
            <person name="Li J."/>
            <person name="Zhao F."/>
            <person name="Cao W."/>
        </authorList>
    </citation>
    <scope>NUCLEOTIDE SEQUENCE</scope>
    <source>
        <strain evidence="3">Rmic-2018</strain>
        <tissue evidence="3">Larvae</tissue>
    </source>
</reference>
<evidence type="ECO:0000259" key="2">
    <source>
        <dbReference type="Pfam" id="PF05183"/>
    </source>
</evidence>
<keyword evidence="1" id="KW-0696">RNA-directed RNA polymerase</keyword>
<dbReference type="InterPro" id="IPR007855">
    <property type="entry name" value="RDRP"/>
</dbReference>
<sequence length="118" mass="13347">MRAGDVIVTKNPCMHPGDIRKLTAVNVPQLHHVRDCIVFPAKGDRPHPDNMAEDAPPEWMGKQQFQPCQFNEHFTELGSAKKHEHMMQANSTRISDCSAARMIVMVLTARWTVLMKGQ</sequence>
<dbReference type="PANTHER" id="PTHR23079">
    <property type="entry name" value="RNA-DEPENDENT RNA POLYMERASE"/>
    <property type="match status" value="1"/>
</dbReference>
<evidence type="ECO:0000313" key="4">
    <source>
        <dbReference type="Proteomes" id="UP000821866"/>
    </source>
</evidence>
<comment type="similarity">
    <text evidence="1">Belongs to the RdRP family.</text>
</comment>
<keyword evidence="1" id="KW-0808">Transferase</keyword>
<accession>A0A9J6CVK0</accession>
<dbReference type="Pfam" id="PF05183">
    <property type="entry name" value="RdRP"/>
    <property type="match status" value="1"/>
</dbReference>
<keyword evidence="1" id="KW-0548">Nucleotidyltransferase</keyword>
<dbReference type="GO" id="GO:0030422">
    <property type="term" value="P:siRNA processing"/>
    <property type="evidence" value="ECO:0007669"/>
    <property type="project" value="TreeGrafter"/>
</dbReference>
<protein>
    <recommendedName>
        <fullName evidence="1">RNA-dependent RNA polymerase</fullName>
        <ecNumber evidence="1">2.7.7.48</ecNumber>
    </recommendedName>
</protein>
<organism evidence="3 4">
    <name type="scientific">Rhipicephalus microplus</name>
    <name type="common">Cattle tick</name>
    <name type="synonym">Boophilus microplus</name>
    <dbReference type="NCBI Taxonomy" id="6941"/>
    <lineage>
        <taxon>Eukaryota</taxon>
        <taxon>Metazoa</taxon>
        <taxon>Ecdysozoa</taxon>
        <taxon>Arthropoda</taxon>
        <taxon>Chelicerata</taxon>
        <taxon>Arachnida</taxon>
        <taxon>Acari</taxon>
        <taxon>Parasitiformes</taxon>
        <taxon>Ixodida</taxon>
        <taxon>Ixodoidea</taxon>
        <taxon>Ixodidae</taxon>
        <taxon>Rhipicephalinae</taxon>
        <taxon>Rhipicephalus</taxon>
        <taxon>Boophilus</taxon>
    </lineage>
</organism>
<dbReference type="Proteomes" id="UP000821866">
    <property type="component" value="Unassembled WGS sequence"/>
</dbReference>
<comment type="caution">
    <text evidence="3">The sequence shown here is derived from an EMBL/GenBank/DDBJ whole genome shotgun (WGS) entry which is preliminary data.</text>
</comment>
<feature type="domain" description="RDRP core" evidence="2">
    <location>
        <begin position="3"/>
        <end position="52"/>
    </location>
</feature>
<dbReference type="AlphaFoldDB" id="A0A9J6CVK0"/>
<dbReference type="GO" id="GO:0031380">
    <property type="term" value="C:nuclear RNA-directed RNA polymerase complex"/>
    <property type="evidence" value="ECO:0007669"/>
    <property type="project" value="TreeGrafter"/>
</dbReference>
<keyword evidence="1" id="KW-0694">RNA-binding</keyword>
<dbReference type="GO" id="GO:0003723">
    <property type="term" value="F:RNA binding"/>
    <property type="evidence" value="ECO:0007669"/>
    <property type="project" value="UniProtKB-KW"/>
</dbReference>
<reference evidence="3" key="1">
    <citation type="journal article" date="2020" name="Cell">
        <title>Large-Scale Comparative Analyses of Tick Genomes Elucidate Their Genetic Diversity and Vector Capacities.</title>
        <authorList>
            <consortium name="Tick Genome and Microbiome Consortium (TIGMIC)"/>
            <person name="Jia N."/>
            <person name="Wang J."/>
            <person name="Shi W."/>
            <person name="Du L."/>
            <person name="Sun Y."/>
            <person name="Zhan W."/>
            <person name="Jiang J.F."/>
            <person name="Wang Q."/>
            <person name="Zhang B."/>
            <person name="Ji P."/>
            <person name="Bell-Sakyi L."/>
            <person name="Cui X.M."/>
            <person name="Yuan T.T."/>
            <person name="Jiang B.G."/>
            <person name="Yang W.F."/>
            <person name="Lam T.T."/>
            <person name="Chang Q.C."/>
            <person name="Ding S.J."/>
            <person name="Wang X.J."/>
            <person name="Zhu J.G."/>
            <person name="Ruan X.D."/>
            <person name="Zhao L."/>
            <person name="Wei J.T."/>
            <person name="Ye R.Z."/>
            <person name="Que T.C."/>
            <person name="Du C.H."/>
            <person name="Zhou Y.H."/>
            <person name="Cheng J.X."/>
            <person name="Dai P.F."/>
            <person name="Guo W.B."/>
            <person name="Han X.H."/>
            <person name="Huang E.J."/>
            <person name="Li L.F."/>
            <person name="Wei W."/>
            <person name="Gao Y.C."/>
            <person name="Liu J.Z."/>
            <person name="Shao H.Z."/>
            <person name="Wang X."/>
            <person name="Wang C.C."/>
            <person name="Yang T.C."/>
            <person name="Huo Q.B."/>
            <person name="Li W."/>
            <person name="Chen H.Y."/>
            <person name="Chen S.E."/>
            <person name="Zhou L.G."/>
            <person name="Ni X.B."/>
            <person name="Tian J.H."/>
            <person name="Sheng Y."/>
            <person name="Liu T."/>
            <person name="Pan Y.S."/>
            <person name="Xia L.Y."/>
            <person name="Li J."/>
            <person name="Zhao F."/>
            <person name="Cao W.C."/>
        </authorList>
    </citation>
    <scope>NUCLEOTIDE SEQUENCE</scope>
    <source>
        <strain evidence="3">Rmic-2018</strain>
    </source>
</reference>
<dbReference type="EMBL" id="JABSTU010006253">
    <property type="protein sequence ID" value="KAH7934557.1"/>
    <property type="molecule type" value="Genomic_DNA"/>
</dbReference>
<proteinExistence type="inferred from homology"/>